<comment type="similarity">
    <text evidence="1">Belongs to the V-ATPase E subunit family.</text>
</comment>
<dbReference type="EMBL" id="QNVI01000016">
    <property type="protein sequence ID" value="TDA40008.1"/>
    <property type="molecule type" value="Genomic_DNA"/>
</dbReference>
<evidence type="ECO:0000256" key="2">
    <source>
        <dbReference type="ARBA" id="ARBA00022448"/>
    </source>
</evidence>
<dbReference type="InterPro" id="IPR038495">
    <property type="entry name" value="ATPase_E_C"/>
</dbReference>
<dbReference type="AlphaFoldDB" id="A0A520KG34"/>
<evidence type="ECO:0000313" key="4">
    <source>
        <dbReference type="EMBL" id="RZN56349.1"/>
    </source>
</evidence>
<gene>
    <name evidence="5" type="ORF">DSO09_01390</name>
    <name evidence="4" type="ORF">EF809_02970</name>
</gene>
<dbReference type="EMBL" id="RXIH01000025">
    <property type="protein sequence ID" value="RZN56349.1"/>
    <property type="molecule type" value="Genomic_DNA"/>
</dbReference>
<protein>
    <recommendedName>
        <fullName evidence="8">V-ATPase subunit E</fullName>
    </recommendedName>
</protein>
<evidence type="ECO:0000313" key="6">
    <source>
        <dbReference type="Proteomes" id="UP000316080"/>
    </source>
</evidence>
<organism evidence="4 6">
    <name type="scientific">Thermoproteota archaeon</name>
    <dbReference type="NCBI Taxonomy" id="2056631"/>
    <lineage>
        <taxon>Archaea</taxon>
        <taxon>Thermoproteota</taxon>
    </lineage>
</organism>
<evidence type="ECO:0000313" key="7">
    <source>
        <dbReference type="Proteomes" id="UP000317265"/>
    </source>
</evidence>
<dbReference type="Pfam" id="PF01991">
    <property type="entry name" value="vATP-synt_E"/>
    <property type="match status" value="1"/>
</dbReference>
<evidence type="ECO:0000256" key="1">
    <source>
        <dbReference type="ARBA" id="ARBA00005901"/>
    </source>
</evidence>
<reference evidence="5 7" key="1">
    <citation type="journal article" date="2019" name="Nat. Microbiol.">
        <title>Expanding anaerobic alkane metabolism in the domain of Archaea.</title>
        <authorList>
            <person name="Wang Y."/>
            <person name="Wegener G."/>
            <person name="Hou J."/>
            <person name="Wang F."/>
            <person name="Xiao X."/>
        </authorList>
    </citation>
    <scope>NUCLEOTIDE SEQUENCE [LARGE SCALE GENOMIC DNA]</scope>
    <source>
        <strain evidence="5">WYZ-LMO11</strain>
    </source>
</reference>
<dbReference type="Proteomes" id="UP000316080">
    <property type="component" value="Unassembled WGS sequence"/>
</dbReference>
<dbReference type="Proteomes" id="UP000317265">
    <property type="component" value="Unassembled WGS sequence"/>
</dbReference>
<proteinExistence type="inferred from homology"/>
<dbReference type="InterPro" id="IPR002842">
    <property type="entry name" value="ATPase_V1_Esu"/>
</dbReference>
<evidence type="ECO:0008006" key="8">
    <source>
        <dbReference type="Google" id="ProtNLM"/>
    </source>
</evidence>
<keyword evidence="3" id="KW-0406">Ion transport</keyword>
<name>A0A520KG34_9CREN</name>
<accession>A0A520KG34</accession>
<dbReference type="Gene3D" id="3.30.2320.30">
    <property type="entry name" value="ATP synthase, E subunit, C-terminal"/>
    <property type="match status" value="1"/>
</dbReference>
<sequence>MSQNIEAFKQMVDKLLNDAKERVITIINNTFEDILKMFNESEKYTISHYKETLSSYKERAEIESKKEISRAEIESRLYLLNLKDTCINKVFEEVKSKLIEYCKSDEYIEIILEKLKNISKEIPIEELLMKEDDIKRIKITRLRKILGSSEIKPHPIEIGGFIIISKNGRLTINRTFDYLVEAEKQVLRSKIASILFR</sequence>
<evidence type="ECO:0000256" key="3">
    <source>
        <dbReference type="ARBA" id="ARBA00023065"/>
    </source>
</evidence>
<dbReference type="GO" id="GO:0033178">
    <property type="term" value="C:proton-transporting two-sector ATPase complex, catalytic domain"/>
    <property type="evidence" value="ECO:0007669"/>
    <property type="project" value="InterPro"/>
</dbReference>
<reference evidence="4 6" key="2">
    <citation type="journal article" date="2019" name="Nat. Microbiol.">
        <title>Wide diversity of methane and short-chain alkane metabolisms in uncultured archaea.</title>
        <authorList>
            <person name="Borrel G."/>
            <person name="Adam P.S."/>
            <person name="McKay L.J."/>
            <person name="Chen L.X."/>
            <person name="Sierra-Garcia I.N."/>
            <person name="Sieber C.M."/>
            <person name="Letourneur Q."/>
            <person name="Ghozlane A."/>
            <person name="Andersen G.L."/>
            <person name="Li W.J."/>
            <person name="Hallam S.J."/>
            <person name="Muyzer G."/>
            <person name="de Oliveira V.M."/>
            <person name="Inskeep W.P."/>
            <person name="Banfield J.F."/>
            <person name="Gribaldo S."/>
        </authorList>
    </citation>
    <scope>NUCLEOTIDE SEQUENCE [LARGE SCALE GENOMIC DNA]</scope>
    <source>
        <strain evidence="4">Verst-YHS</strain>
    </source>
</reference>
<dbReference type="Gene3D" id="1.20.5.620">
    <property type="entry name" value="F1F0 ATP synthase subunit B, membrane domain"/>
    <property type="match status" value="1"/>
</dbReference>
<evidence type="ECO:0000313" key="5">
    <source>
        <dbReference type="EMBL" id="TDA40008.1"/>
    </source>
</evidence>
<dbReference type="SUPFAM" id="SSF160527">
    <property type="entry name" value="V-type ATPase subunit E-like"/>
    <property type="match status" value="1"/>
</dbReference>
<comment type="caution">
    <text evidence="4">The sequence shown here is derived from an EMBL/GenBank/DDBJ whole genome shotgun (WGS) entry which is preliminary data.</text>
</comment>
<dbReference type="GO" id="GO:0046961">
    <property type="term" value="F:proton-transporting ATPase activity, rotational mechanism"/>
    <property type="evidence" value="ECO:0007669"/>
    <property type="project" value="InterPro"/>
</dbReference>
<keyword evidence="2" id="KW-0813">Transport</keyword>